<comment type="caution">
    <text evidence="1">The sequence shown here is derived from an EMBL/GenBank/DDBJ whole genome shotgun (WGS) entry which is preliminary data.</text>
</comment>
<organism evidence="1 2">
    <name type="scientific">Cardiobacterium hominis (strain ATCC 15826 / DSM 8339 / NCTC 10426 / 6573)</name>
    <dbReference type="NCBI Taxonomy" id="638300"/>
    <lineage>
        <taxon>Bacteria</taxon>
        <taxon>Pseudomonadati</taxon>
        <taxon>Pseudomonadota</taxon>
        <taxon>Gammaproteobacteria</taxon>
        <taxon>Cardiobacteriales</taxon>
        <taxon>Cardiobacteriaceae</taxon>
        <taxon>Cardiobacterium</taxon>
    </lineage>
</organism>
<dbReference type="Proteomes" id="UP000004870">
    <property type="component" value="Unassembled WGS sequence"/>
</dbReference>
<name>C8N9H2_CARH6</name>
<feature type="non-terminal residue" evidence="1">
    <location>
        <position position="1"/>
    </location>
</feature>
<evidence type="ECO:0000313" key="1">
    <source>
        <dbReference type="EMBL" id="EEV88763.1"/>
    </source>
</evidence>
<dbReference type="EMBL" id="ACKY01000057">
    <property type="protein sequence ID" value="EEV88763.1"/>
    <property type="molecule type" value="Genomic_DNA"/>
</dbReference>
<reference evidence="1 2" key="1">
    <citation type="submission" date="2009-08" db="EMBL/GenBank/DDBJ databases">
        <authorList>
            <person name="Qin X."/>
            <person name="Bachman B."/>
            <person name="Battles P."/>
            <person name="Bell A."/>
            <person name="Bess C."/>
            <person name="Bickham C."/>
            <person name="Chaboub L."/>
            <person name="Chen D."/>
            <person name="Coyle M."/>
            <person name="Deiros D.R."/>
            <person name="Dinh H."/>
            <person name="Forbes L."/>
            <person name="Fowler G."/>
            <person name="Francisco L."/>
            <person name="Fu Q."/>
            <person name="Gubbala S."/>
            <person name="Hale W."/>
            <person name="Han Y."/>
            <person name="Hemphill L."/>
            <person name="Highlander S.K."/>
            <person name="Hirani K."/>
            <person name="Hogues M."/>
            <person name="Jackson L."/>
            <person name="Jakkamsetti A."/>
            <person name="Javaid M."/>
            <person name="Jiang H."/>
            <person name="Korchina V."/>
            <person name="Kovar C."/>
            <person name="Lara F."/>
            <person name="Lee S."/>
            <person name="Mata R."/>
            <person name="Mathew T."/>
            <person name="Moen C."/>
            <person name="Morales K."/>
            <person name="Munidasa M."/>
            <person name="Nazareth L."/>
            <person name="Ngo R."/>
            <person name="Nguyen L."/>
            <person name="Okwuonu G."/>
            <person name="Ongeri F."/>
            <person name="Patil S."/>
            <person name="Petrosino J."/>
            <person name="Pham C."/>
            <person name="Pham P."/>
            <person name="Pu L.-L."/>
            <person name="Puazo M."/>
            <person name="Raj R."/>
            <person name="Reid J."/>
            <person name="Rouhana J."/>
            <person name="Saada N."/>
            <person name="Shang Y."/>
            <person name="Simmons D."/>
            <person name="Thornton R."/>
            <person name="Warren J."/>
            <person name="Weissenberger G."/>
            <person name="Zhang J."/>
            <person name="Zhang L."/>
            <person name="Zhou C."/>
            <person name="Zhu D."/>
            <person name="Muzny D."/>
            <person name="Worley K."/>
            <person name="Gibbs R."/>
        </authorList>
    </citation>
    <scope>NUCLEOTIDE SEQUENCE [LARGE SCALE GENOMIC DNA]</scope>
    <source>
        <strain evidence="2">ATCC 15826 / DSM 8339 / NCTC 10426 / 6573</strain>
    </source>
</reference>
<dbReference type="HOGENOM" id="CLU_3209035_0_0_6"/>
<keyword evidence="2" id="KW-1185">Reference proteome</keyword>
<gene>
    <name evidence="1" type="ORF">HMPREF0198_1150</name>
</gene>
<proteinExistence type="predicted"/>
<evidence type="ECO:0000313" key="2">
    <source>
        <dbReference type="Proteomes" id="UP000004870"/>
    </source>
</evidence>
<dbReference type="AlphaFoldDB" id="C8N9H2"/>
<accession>C8N9H2</accession>
<protein>
    <submittedName>
        <fullName evidence="1">Uncharacterized protein</fullName>
    </submittedName>
</protein>
<sequence>GARLPSERRYAARAAAAKEGIAISQENLDRLQRMQQGDLDLELH</sequence>